<dbReference type="InterPro" id="IPR044742">
    <property type="entry name" value="DEAD/DEAH_RhlB"/>
</dbReference>
<dbReference type="GO" id="GO:0005829">
    <property type="term" value="C:cytosol"/>
    <property type="evidence" value="ECO:0007669"/>
    <property type="project" value="TreeGrafter"/>
</dbReference>
<dbReference type="Pfam" id="PF00270">
    <property type="entry name" value="DEAD"/>
    <property type="match status" value="1"/>
</dbReference>
<comment type="similarity">
    <text evidence="5 7">Belongs to the DEAD box helicase family.</text>
</comment>
<sequence>MARVAEFVRLAPTPRSHLGILRLNMNSAENQINPTIDTASDSQHTAAEQVVVNEFASLGLSAPIVSALTAAGYTQPTPVQRRAIPAALEGRDLLVSSPTGSGKTAAFMLPAIQRLSTETVSGADRSRSRYPVARPRLLVLTPTRELAVQVSRAAETYGRDLRQLRTVSILGGVPYAQQLAWLKRDPEIIVATPGRLIDHLQRGRIELSALSMLVLDEADRMLDMGFVEDIETIIAATPASRQTLLFSATLDGKVASLTRTMMNDALRIEIAAEPARRDNIVQSVLWVDDRAHKDRLLSHLLSDAALDQAIVFTATKSDAAQLAVRLSDEGFASAALHGDLPQHARTKTLGWLRSRRLRVLVATDIAARGIDVPGITHVFNYDLPKFAEDYVHRIGRTGRAGRSGIAVSLAEHAEIGAVKRIERFTRQPLPVNVIEGFEPRRPAPSKTARPTGGRGRPGGRPGQGRPGQGRPQGRPGQGGGQRRGSTFRNA</sequence>
<dbReference type="PANTHER" id="PTHR47959">
    <property type="entry name" value="ATP-DEPENDENT RNA HELICASE RHLE-RELATED"/>
    <property type="match status" value="1"/>
</dbReference>
<keyword evidence="13" id="KW-1185">Reference proteome</keyword>
<dbReference type="CDD" id="cd18787">
    <property type="entry name" value="SF2_C_DEAD"/>
    <property type="match status" value="1"/>
</dbReference>
<dbReference type="Gene3D" id="3.40.50.300">
    <property type="entry name" value="P-loop containing nucleotide triphosphate hydrolases"/>
    <property type="match status" value="2"/>
</dbReference>
<dbReference type="GO" id="GO:0016787">
    <property type="term" value="F:hydrolase activity"/>
    <property type="evidence" value="ECO:0007669"/>
    <property type="project" value="UniProtKB-KW"/>
</dbReference>
<dbReference type="InterPro" id="IPR000629">
    <property type="entry name" value="RNA-helicase_DEAD-box_CS"/>
</dbReference>
<evidence type="ECO:0000259" key="10">
    <source>
        <dbReference type="PROSITE" id="PS51194"/>
    </source>
</evidence>
<feature type="domain" description="DEAD-box RNA helicase Q" evidence="11">
    <location>
        <begin position="53"/>
        <end position="81"/>
    </location>
</feature>
<name>A0A1H2PMY7_9BURK</name>
<evidence type="ECO:0000256" key="1">
    <source>
        <dbReference type="ARBA" id="ARBA00022741"/>
    </source>
</evidence>
<dbReference type="EMBL" id="FNLO01000003">
    <property type="protein sequence ID" value="SDV47517.1"/>
    <property type="molecule type" value="Genomic_DNA"/>
</dbReference>
<organism evidence="12 13">
    <name type="scientific">Chitinasiproducens palmae</name>
    <dbReference type="NCBI Taxonomy" id="1770053"/>
    <lineage>
        <taxon>Bacteria</taxon>
        <taxon>Pseudomonadati</taxon>
        <taxon>Pseudomonadota</taxon>
        <taxon>Betaproteobacteria</taxon>
        <taxon>Burkholderiales</taxon>
        <taxon>Burkholderiaceae</taxon>
        <taxon>Chitinasiproducens</taxon>
    </lineage>
</organism>
<feature type="region of interest" description="Disordered" evidence="8">
    <location>
        <begin position="433"/>
        <end position="490"/>
    </location>
</feature>
<dbReference type="GO" id="GO:0005524">
    <property type="term" value="F:ATP binding"/>
    <property type="evidence" value="ECO:0007669"/>
    <property type="project" value="UniProtKB-KW"/>
</dbReference>
<accession>A0A1H2PMY7</accession>
<evidence type="ECO:0000313" key="12">
    <source>
        <dbReference type="EMBL" id="SDV47517.1"/>
    </source>
</evidence>
<dbReference type="STRING" id="1770053.SAMN05216551_10368"/>
<keyword evidence="2 7" id="KW-0378">Hydrolase</keyword>
<evidence type="ECO:0000256" key="7">
    <source>
        <dbReference type="RuleBase" id="RU000492"/>
    </source>
</evidence>
<dbReference type="InterPro" id="IPR014001">
    <property type="entry name" value="Helicase_ATP-bd"/>
</dbReference>
<dbReference type="PANTHER" id="PTHR47959:SF17">
    <property type="entry name" value="ATP-DEPENDENT RNA HELICASE DEAD BOX FAMILY"/>
    <property type="match status" value="1"/>
</dbReference>
<dbReference type="InterPro" id="IPR014014">
    <property type="entry name" value="RNA_helicase_DEAD_Q_motif"/>
</dbReference>
<proteinExistence type="inferred from homology"/>
<dbReference type="GO" id="GO:0003676">
    <property type="term" value="F:nucleic acid binding"/>
    <property type="evidence" value="ECO:0007669"/>
    <property type="project" value="InterPro"/>
</dbReference>
<feature type="compositionally biased region" description="Gly residues" evidence="8">
    <location>
        <begin position="452"/>
        <end position="467"/>
    </location>
</feature>
<keyword evidence="4 7" id="KW-0067">ATP-binding</keyword>
<dbReference type="InterPro" id="IPR027417">
    <property type="entry name" value="P-loop_NTPase"/>
</dbReference>
<dbReference type="SMART" id="SM00490">
    <property type="entry name" value="HELICc"/>
    <property type="match status" value="1"/>
</dbReference>
<keyword evidence="3 7" id="KW-0347">Helicase</keyword>
<dbReference type="PROSITE" id="PS00039">
    <property type="entry name" value="DEAD_ATP_HELICASE"/>
    <property type="match status" value="1"/>
</dbReference>
<feature type="domain" description="Helicase C-terminal" evidence="10">
    <location>
        <begin position="279"/>
        <end position="445"/>
    </location>
</feature>
<dbReference type="AlphaFoldDB" id="A0A1H2PMY7"/>
<reference evidence="13" key="1">
    <citation type="submission" date="2016-09" db="EMBL/GenBank/DDBJ databases">
        <authorList>
            <person name="Varghese N."/>
            <person name="Submissions S."/>
        </authorList>
    </citation>
    <scope>NUCLEOTIDE SEQUENCE [LARGE SCALE GENOMIC DNA]</scope>
    <source>
        <strain evidence="13">JS23</strain>
    </source>
</reference>
<dbReference type="PROSITE" id="PS51192">
    <property type="entry name" value="HELICASE_ATP_BIND_1"/>
    <property type="match status" value="1"/>
</dbReference>
<dbReference type="InterPro" id="IPR011545">
    <property type="entry name" value="DEAD/DEAH_box_helicase_dom"/>
</dbReference>
<dbReference type="GO" id="GO:0003724">
    <property type="term" value="F:RNA helicase activity"/>
    <property type="evidence" value="ECO:0007669"/>
    <property type="project" value="InterPro"/>
</dbReference>
<dbReference type="InterPro" id="IPR050079">
    <property type="entry name" value="DEAD_box_RNA_helicase"/>
</dbReference>
<evidence type="ECO:0000256" key="2">
    <source>
        <dbReference type="ARBA" id="ARBA00022801"/>
    </source>
</evidence>
<dbReference type="PROSITE" id="PS51194">
    <property type="entry name" value="HELICASE_CTER"/>
    <property type="match status" value="1"/>
</dbReference>
<evidence type="ECO:0000256" key="5">
    <source>
        <dbReference type="ARBA" id="ARBA00038437"/>
    </source>
</evidence>
<evidence type="ECO:0000313" key="13">
    <source>
        <dbReference type="Proteomes" id="UP000243719"/>
    </source>
</evidence>
<dbReference type="SMART" id="SM00487">
    <property type="entry name" value="DEXDc"/>
    <property type="match status" value="1"/>
</dbReference>
<dbReference type="CDD" id="cd00268">
    <property type="entry name" value="DEADc"/>
    <property type="match status" value="1"/>
</dbReference>
<gene>
    <name evidence="12" type="ORF">SAMN05216551_10368</name>
</gene>
<feature type="short sequence motif" description="Q motif" evidence="6">
    <location>
        <begin position="53"/>
        <end position="81"/>
    </location>
</feature>
<dbReference type="InterPro" id="IPR001650">
    <property type="entry name" value="Helicase_C-like"/>
</dbReference>
<feature type="domain" description="Helicase ATP-binding" evidence="9">
    <location>
        <begin position="84"/>
        <end position="268"/>
    </location>
</feature>
<evidence type="ECO:0000259" key="11">
    <source>
        <dbReference type="PROSITE" id="PS51195"/>
    </source>
</evidence>
<evidence type="ECO:0000256" key="6">
    <source>
        <dbReference type="PROSITE-ProRule" id="PRU00552"/>
    </source>
</evidence>
<dbReference type="SUPFAM" id="SSF52540">
    <property type="entry name" value="P-loop containing nucleoside triphosphate hydrolases"/>
    <property type="match status" value="1"/>
</dbReference>
<evidence type="ECO:0000259" key="9">
    <source>
        <dbReference type="PROSITE" id="PS51192"/>
    </source>
</evidence>
<evidence type="ECO:0000256" key="8">
    <source>
        <dbReference type="SAM" id="MobiDB-lite"/>
    </source>
</evidence>
<evidence type="ECO:0000256" key="4">
    <source>
        <dbReference type="ARBA" id="ARBA00022840"/>
    </source>
</evidence>
<protein>
    <submittedName>
        <fullName evidence="12">Superfamily II DNA and RNA helicase</fullName>
    </submittedName>
</protein>
<dbReference type="Proteomes" id="UP000243719">
    <property type="component" value="Unassembled WGS sequence"/>
</dbReference>
<dbReference type="PROSITE" id="PS51195">
    <property type="entry name" value="Q_MOTIF"/>
    <property type="match status" value="1"/>
</dbReference>
<keyword evidence="1 7" id="KW-0547">Nucleotide-binding</keyword>
<evidence type="ECO:0000256" key="3">
    <source>
        <dbReference type="ARBA" id="ARBA00022806"/>
    </source>
</evidence>
<dbReference type="Pfam" id="PF00271">
    <property type="entry name" value="Helicase_C"/>
    <property type="match status" value="1"/>
</dbReference>